<feature type="compositionally biased region" description="Basic and acidic residues" evidence="1">
    <location>
        <begin position="66"/>
        <end position="89"/>
    </location>
</feature>
<dbReference type="EMBL" id="CAJOAX010007823">
    <property type="protein sequence ID" value="CAF4019070.1"/>
    <property type="molecule type" value="Genomic_DNA"/>
</dbReference>
<proteinExistence type="predicted"/>
<name>A0A819PWL5_9BILA</name>
<organism evidence="2 3">
    <name type="scientific">Rotaria sordida</name>
    <dbReference type="NCBI Taxonomy" id="392033"/>
    <lineage>
        <taxon>Eukaryota</taxon>
        <taxon>Metazoa</taxon>
        <taxon>Spiralia</taxon>
        <taxon>Gnathifera</taxon>
        <taxon>Rotifera</taxon>
        <taxon>Eurotatoria</taxon>
        <taxon>Bdelloidea</taxon>
        <taxon>Philodinida</taxon>
        <taxon>Philodinidae</taxon>
        <taxon>Rotaria</taxon>
    </lineage>
</organism>
<reference evidence="2" key="1">
    <citation type="submission" date="2021-02" db="EMBL/GenBank/DDBJ databases">
        <authorList>
            <person name="Nowell W R."/>
        </authorList>
    </citation>
    <scope>NUCLEOTIDE SEQUENCE</scope>
</reference>
<evidence type="ECO:0000313" key="2">
    <source>
        <dbReference type="EMBL" id="CAF4019070.1"/>
    </source>
</evidence>
<dbReference type="Proteomes" id="UP000663823">
    <property type="component" value="Unassembled WGS sequence"/>
</dbReference>
<evidence type="ECO:0000313" key="3">
    <source>
        <dbReference type="Proteomes" id="UP000663823"/>
    </source>
</evidence>
<accession>A0A819PWL5</accession>
<feature type="region of interest" description="Disordered" evidence="1">
    <location>
        <begin position="48"/>
        <end position="120"/>
    </location>
</feature>
<sequence length="120" mass="13325">MDMNGNVDNSMVIFPTHTISDCDVDHQKQLHVSITINNNLNVCMIPGDMKITDKSPEDSSTVVSNKESKSKASDEKDSEGHIYDNKNDNHGNNNGSIEEDHYLCNSIPSTSNDKENNQDN</sequence>
<dbReference type="AlphaFoldDB" id="A0A819PWL5"/>
<evidence type="ECO:0000256" key="1">
    <source>
        <dbReference type="SAM" id="MobiDB-lite"/>
    </source>
</evidence>
<protein>
    <submittedName>
        <fullName evidence="2">Uncharacterized protein</fullName>
    </submittedName>
</protein>
<comment type="caution">
    <text evidence="2">The sequence shown here is derived from an EMBL/GenBank/DDBJ whole genome shotgun (WGS) entry which is preliminary data.</text>
</comment>
<gene>
    <name evidence="2" type="ORF">OTI717_LOCUS29991</name>
</gene>